<dbReference type="EMBL" id="ABCK01000011">
    <property type="protein sequence ID" value="EDM27141.1"/>
    <property type="molecule type" value="Genomic_DNA"/>
</dbReference>
<name>A6DMF1_9BACT</name>
<keyword evidence="2" id="KW-1185">Reference proteome</keyword>
<reference evidence="1 2" key="1">
    <citation type="journal article" date="2010" name="J. Bacteriol.">
        <title>Genome sequence of Lentisphaera araneosa HTCC2155T, the type species of the order Lentisphaerales in the phylum Lentisphaerae.</title>
        <authorList>
            <person name="Thrash J.C."/>
            <person name="Cho J.C."/>
            <person name="Vergin K.L."/>
            <person name="Morris R.M."/>
            <person name="Giovannoni S.J."/>
        </authorList>
    </citation>
    <scope>NUCLEOTIDE SEQUENCE [LARGE SCALE GENOMIC DNA]</scope>
    <source>
        <strain evidence="1 2">HTCC2155</strain>
    </source>
</reference>
<dbReference type="AlphaFoldDB" id="A6DMF1"/>
<keyword evidence="1" id="KW-0548">Nucleotidyltransferase</keyword>
<keyword evidence="1" id="KW-0808">Transferase</keyword>
<dbReference type="EC" id="2.7.7.56" evidence="1"/>
<evidence type="ECO:0000313" key="1">
    <source>
        <dbReference type="EMBL" id="EDM27141.1"/>
    </source>
</evidence>
<dbReference type="Proteomes" id="UP000004947">
    <property type="component" value="Unassembled WGS sequence"/>
</dbReference>
<comment type="caution">
    <text evidence="1">The sequence shown here is derived from an EMBL/GenBank/DDBJ whole genome shotgun (WGS) entry which is preliminary data.</text>
</comment>
<accession>A6DMF1</accession>
<dbReference type="STRING" id="313628.LNTAR_15767"/>
<dbReference type="GO" id="GO:0009022">
    <property type="term" value="F:tRNA nucleotidyltransferase activity"/>
    <property type="evidence" value="ECO:0007669"/>
    <property type="project" value="UniProtKB-EC"/>
</dbReference>
<evidence type="ECO:0000313" key="2">
    <source>
        <dbReference type="Proteomes" id="UP000004947"/>
    </source>
</evidence>
<dbReference type="RefSeq" id="WP_007279049.1">
    <property type="nucleotide sequence ID" value="NZ_ABCK01000011.1"/>
</dbReference>
<gene>
    <name evidence="1" type="primary">rph</name>
    <name evidence="1" type="ORF">LNTAR_15767</name>
</gene>
<protein>
    <submittedName>
        <fullName evidence="1">Ribonuclease PH</fullName>
        <ecNumber evidence="1">2.7.7.56</ecNumber>
    </submittedName>
</protein>
<organism evidence="1 2">
    <name type="scientific">Lentisphaera araneosa HTCC2155</name>
    <dbReference type="NCBI Taxonomy" id="313628"/>
    <lineage>
        <taxon>Bacteria</taxon>
        <taxon>Pseudomonadati</taxon>
        <taxon>Lentisphaerota</taxon>
        <taxon>Lentisphaeria</taxon>
        <taxon>Lentisphaerales</taxon>
        <taxon>Lentisphaeraceae</taxon>
        <taxon>Lentisphaera</taxon>
    </lineage>
</organism>
<proteinExistence type="predicted"/>
<sequence length="270" mass="31512">MLGNFYISGFFRLNDQLAFARVSDDVLGRPQLKFWVWGVSPWHNETNPRLLQVNNHEHWSLEPCLSLTMDIKEGITLYAIAGSEYEALESWTPSQLSNIYSDWSYIGYEEMYEKHQSDPASIIDLLVPLLQPLLRFSQLSNLNDLDPKGMELMEHRKAAKATHKSQSLKEDTEQLGFFEFFPYEGNGFESIQLDHKKLQKKYTEGKMHQIIKSPPVYITYREGAFDVPEQVFVYRKRGKWFMYNLEGLEEIAGPFRSRNAIGEIIRDYHA</sequence>